<dbReference type="STRING" id="7159.Q17M95"/>
<dbReference type="HOGENOM" id="CLU_001265_46_15_1"/>
<feature type="transmembrane region" description="Helical" evidence="6">
    <location>
        <begin position="141"/>
        <end position="159"/>
    </location>
</feature>
<dbReference type="Proteomes" id="UP000682892">
    <property type="component" value="Unassembled WGS sequence"/>
</dbReference>
<feature type="transmembrane region" description="Helical" evidence="6">
    <location>
        <begin position="404"/>
        <end position="425"/>
    </location>
</feature>
<feature type="transmembrane region" description="Helical" evidence="6">
    <location>
        <begin position="113"/>
        <end position="129"/>
    </location>
</feature>
<evidence type="ECO:0000256" key="4">
    <source>
        <dbReference type="ARBA" id="ARBA00022989"/>
    </source>
</evidence>
<feature type="transmembrane region" description="Helical" evidence="6">
    <location>
        <begin position="20"/>
        <end position="41"/>
    </location>
</feature>
<feature type="transmembrane region" description="Helical" evidence="6">
    <location>
        <begin position="338"/>
        <end position="360"/>
    </location>
</feature>
<dbReference type="OMA" id="CKFNRGK"/>
<evidence type="ECO:0000256" key="2">
    <source>
        <dbReference type="ARBA" id="ARBA00022448"/>
    </source>
</evidence>
<dbReference type="InterPro" id="IPR011701">
    <property type="entry name" value="MFS"/>
</dbReference>
<gene>
    <name evidence="8" type="ORF">AaeL_AAEL001087</name>
</gene>
<dbReference type="PROSITE" id="PS50850">
    <property type="entry name" value="MFS"/>
    <property type="match status" value="1"/>
</dbReference>
<keyword evidence="3 6" id="KW-0812">Transmembrane</keyword>
<dbReference type="VEuPathDB" id="VectorBase:AAEL001087"/>
<organism evidence="8 9">
    <name type="scientific">Aedes aegypti</name>
    <name type="common">Yellowfever mosquito</name>
    <name type="synonym">Culex aegypti</name>
    <dbReference type="NCBI Taxonomy" id="7159"/>
    <lineage>
        <taxon>Eukaryota</taxon>
        <taxon>Metazoa</taxon>
        <taxon>Ecdysozoa</taxon>
        <taxon>Arthropoda</taxon>
        <taxon>Hexapoda</taxon>
        <taxon>Insecta</taxon>
        <taxon>Pterygota</taxon>
        <taxon>Neoptera</taxon>
        <taxon>Endopterygota</taxon>
        <taxon>Diptera</taxon>
        <taxon>Nematocera</taxon>
        <taxon>Culicoidea</taxon>
        <taxon>Culicidae</taxon>
        <taxon>Culicinae</taxon>
        <taxon>Aedini</taxon>
        <taxon>Aedes</taxon>
        <taxon>Stegomyia</taxon>
    </lineage>
</organism>
<feature type="transmembrane region" description="Helical" evidence="6">
    <location>
        <begin position="520"/>
        <end position="539"/>
    </location>
</feature>
<dbReference type="InterPro" id="IPR036259">
    <property type="entry name" value="MFS_trans_sf"/>
</dbReference>
<name>Q17M95_AEDAE</name>
<protein>
    <submittedName>
        <fullName evidence="8">AAEL001087-PA</fullName>
    </submittedName>
</protein>
<reference evidence="8" key="1">
    <citation type="submission" date="2005-10" db="EMBL/GenBank/DDBJ databases">
        <authorList>
            <person name="Loftus B.J."/>
            <person name="Nene V.M."/>
            <person name="Hannick L.I."/>
            <person name="Bidwell S."/>
            <person name="Haas B."/>
            <person name="Amedeo P."/>
            <person name="Orvis J."/>
            <person name="Wortman J.R."/>
            <person name="White O.R."/>
            <person name="Salzberg S."/>
            <person name="Shumway M."/>
            <person name="Koo H."/>
            <person name="Zhao Y."/>
            <person name="Holmes M."/>
            <person name="Miller J."/>
            <person name="Schatz M."/>
            <person name="Pop M."/>
            <person name="Pai G."/>
            <person name="Utterback T."/>
            <person name="Rogers Y.-H."/>
            <person name="Kravitz S."/>
            <person name="Fraser C.M."/>
        </authorList>
    </citation>
    <scope>NUCLEOTIDE SEQUENCE</scope>
    <source>
        <strain evidence="8">Liverpool</strain>
    </source>
</reference>
<evidence type="ECO:0000313" key="9">
    <source>
        <dbReference type="Proteomes" id="UP000682892"/>
    </source>
</evidence>
<sequence length="543" mass="59333">MSQDLETSPQGTSVRANSSTAVVVSLLVSLAMPPCSVSMVFSVEPIKAPQRWQKRSHTYDEALELVGFGRAQIFLVMLSGFSIMASINEAMGLSIILPASQCDLGLDPGEKGMIGGAIFLGIMASSYFWGYQADTRGRQVVLKYALIVTSICSFASSFANDFASLMVLRFITGLCIAAPAATIYAYLGEFCTPSRRVQLISYASVMPSVGIIYVALVGWLTLSYDWSFAITDSITYKPWRLLFILYTIPGLLAGITFFFFPESPKFLLSKGREDEAITVLRWLYRINHGAGSEGNYKVEALRTEADEVKLEIGSGLMGVLKSMRDQTVPLLKLPYLKYFFVCCVHSASAFTIYGGLGLWFPQIMNQISSSPSDGTEICSVLQQPAPVDSPFPVICESSVQQETFIYTAMLGAFGATYCITLSLILRRFRGSTMMVFNMVVAGVAGILLQFFTNSYLVAVLFCVEIMFAGICVMLVNARAVSLFPTHVRGMAVSLVNMVGRLSCFTASAVIGLLMSQNCPLTFYFLSGMLFISAAVTFLLPQEE</sequence>
<dbReference type="InterPro" id="IPR020846">
    <property type="entry name" value="MFS_dom"/>
</dbReference>
<reference evidence="8" key="2">
    <citation type="journal article" date="2007" name="Science">
        <title>Genome sequence of Aedes aegypti, a major arbovirus vector.</title>
        <authorList>
            <person name="Nene V."/>
            <person name="Wortman J.R."/>
            <person name="Lawson D."/>
            <person name="Haas B."/>
            <person name="Kodira C."/>
            <person name="Tu Z.J."/>
            <person name="Loftus B."/>
            <person name="Xi Z."/>
            <person name="Megy K."/>
            <person name="Grabherr M."/>
            <person name="Ren Q."/>
            <person name="Zdobnov E.M."/>
            <person name="Lobo N.F."/>
            <person name="Campbell K.S."/>
            <person name="Brown S.E."/>
            <person name="Bonaldo M.F."/>
            <person name="Zhu J."/>
            <person name="Sinkins S.P."/>
            <person name="Hogenkamp D.G."/>
            <person name="Amedeo P."/>
            <person name="Arensburger P."/>
            <person name="Atkinson P.W."/>
            <person name="Bidwell S."/>
            <person name="Biedler J."/>
            <person name="Birney E."/>
            <person name="Bruggner R.V."/>
            <person name="Costas J."/>
            <person name="Coy M.R."/>
            <person name="Crabtree J."/>
            <person name="Crawford M."/>
            <person name="Debruyn B."/>
            <person name="Decaprio D."/>
            <person name="Eiglmeier K."/>
            <person name="Eisenstadt E."/>
            <person name="El-Dorry H."/>
            <person name="Gelbart W.M."/>
            <person name="Gomes S.L."/>
            <person name="Hammond M."/>
            <person name="Hannick L.I."/>
            <person name="Hogan J.R."/>
            <person name="Holmes M.H."/>
            <person name="Jaffe D."/>
            <person name="Johnston J.S."/>
            <person name="Kennedy R.C."/>
            <person name="Koo H."/>
            <person name="Kravitz S."/>
            <person name="Kriventseva E.V."/>
            <person name="Kulp D."/>
            <person name="Labutti K."/>
            <person name="Lee E."/>
            <person name="Li S."/>
            <person name="Lovin D.D."/>
            <person name="Mao C."/>
            <person name="Mauceli E."/>
            <person name="Menck C.F."/>
            <person name="Miller J.R."/>
            <person name="Montgomery P."/>
            <person name="Mori A."/>
            <person name="Nascimento A.L."/>
            <person name="Naveira H.F."/>
            <person name="Nusbaum C."/>
            <person name="O'leary S."/>
            <person name="Orvis J."/>
            <person name="Pertea M."/>
            <person name="Quesneville H."/>
            <person name="Reidenbach K.R."/>
            <person name="Rogers Y.H."/>
            <person name="Roth C.W."/>
            <person name="Schneider J.R."/>
            <person name="Schatz M."/>
            <person name="Shumway M."/>
            <person name="Stanke M."/>
            <person name="Stinson E.O."/>
            <person name="Tubio J.M."/>
            <person name="Vanzee J.P."/>
            <person name="Verjovski-Almeida S."/>
            <person name="Werner D."/>
            <person name="White O."/>
            <person name="Wyder S."/>
            <person name="Zeng Q."/>
            <person name="Zhao Q."/>
            <person name="Zhao Y."/>
            <person name="Hill C.A."/>
            <person name="Raikhel A.S."/>
            <person name="Soares M.B."/>
            <person name="Knudson D.L."/>
            <person name="Lee N.H."/>
            <person name="Galagan J."/>
            <person name="Salzberg S.L."/>
            <person name="Paulsen I.T."/>
            <person name="Dimopoulos G."/>
            <person name="Collins F.H."/>
            <person name="Birren B."/>
            <person name="Fraser-Liggett C.M."/>
            <person name="Severson D.W."/>
        </authorList>
    </citation>
    <scope>NUCLEOTIDE SEQUENCE [LARGE SCALE GENOMIC DNA]</scope>
    <source>
        <strain evidence="8">Liverpool</strain>
    </source>
</reference>
<dbReference type="eggNOG" id="KOG0255">
    <property type="taxonomic scope" value="Eukaryota"/>
</dbReference>
<feature type="transmembrane region" description="Helical" evidence="6">
    <location>
        <begin position="62"/>
        <end position="87"/>
    </location>
</feature>
<accession>Q17M95</accession>
<evidence type="ECO:0000256" key="6">
    <source>
        <dbReference type="SAM" id="Phobius"/>
    </source>
</evidence>
<dbReference type="Pfam" id="PF07690">
    <property type="entry name" value="MFS_1"/>
    <property type="match status" value="1"/>
</dbReference>
<reference evidence="8" key="3">
    <citation type="submission" date="2012-09" db="EMBL/GenBank/DDBJ databases">
        <authorList>
            <consortium name="VectorBase"/>
        </authorList>
    </citation>
    <scope>NUCLEOTIDE SEQUENCE</scope>
    <source>
        <strain evidence="8">Liverpool</strain>
    </source>
</reference>
<feature type="transmembrane region" description="Helical" evidence="6">
    <location>
        <begin position="241"/>
        <end position="260"/>
    </location>
</feature>
<dbReference type="Gene3D" id="1.20.1250.20">
    <property type="entry name" value="MFS general substrate transporter like domains"/>
    <property type="match status" value="1"/>
</dbReference>
<dbReference type="EMBL" id="CH477207">
    <property type="protein sequence ID" value="EAT47854.1"/>
    <property type="molecule type" value="Genomic_DNA"/>
</dbReference>
<feature type="transmembrane region" description="Helical" evidence="6">
    <location>
        <begin position="489"/>
        <end position="514"/>
    </location>
</feature>
<proteinExistence type="predicted"/>
<dbReference type="AlphaFoldDB" id="Q17M95"/>
<evidence type="ECO:0000256" key="3">
    <source>
        <dbReference type="ARBA" id="ARBA00022692"/>
    </source>
</evidence>
<keyword evidence="5 6" id="KW-0472">Membrane</keyword>
<feature type="transmembrane region" description="Helical" evidence="6">
    <location>
        <begin position="199"/>
        <end position="221"/>
    </location>
</feature>
<dbReference type="GO" id="GO:0022857">
    <property type="term" value="F:transmembrane transporter activity"/>
    <property type="evidence" value="ECO:0007669"/>
    <property type="project" value="InterPro"/>
</dbReference>
<feature type="transmembrane region" description="Helical" evidence="6">
    <location>
        <begin position="457"/>
        <end position="477"/>
    </location>
</feature>
<evidence type="ECO:0000259" key="7">
    <source>
        <dbReference type="PROSITE" id="PS50850"/>
    </source>
</evidence>
<keyword evidence="4 6" id="KW-1133">Transmembrane helix</keyword>
<dbReference type="PANTHER" id="PTHR23511:SF37">
    <property type="entry name" value="MAJOR FACILITATOR SUPERFAMILY (MFS) PROFILE DOMAIN-CONTAINING PROTEIN-RELATED"/>
    <property type="match status" value="1"/>
</dbReference>
<feature type="transmembrane region" description="Helical" evidence="6">
    <location>
        <begin position="432"/>
        <end position="451"/>
    </location>
</feature>
<dbReference type="PANTHER" id="PTHR23511">
    <property type="entry name" value="SYNAPTIC VESICLE GLYCOPROTEIN 2"/>
    <property type="match status" value="1"/>
</dbReference>
<evidence type="ECO:0000313" key="8">
    <source>
        <dbReference type="EMBL" id="EAT47854.1"/>
    </source>
</evidence>
<dbReference type="PaxDb" id="7159-AAEL001087-PA"/>
<feature type="domain" description="Major facilitator superfamily (MFS) profile" evidence="7">
    <location>
        <begin position="72"/>
        <end position="543"/>
    </location>
</feature>
<comment type="subcellular location">
    <subcellularLocation>
        <location evidence="1">Membrane</location>
        <topology evidence="1">Multi-pass membrane protein</topology>
    </subcellularLocation>
</comment>
<keyword evidence="2" id="KW-0813">Transport</keyword>
<dbReference type="GO" id="GO:0016020">
    <property type="term" value="C:membrane"/>
    <property type="evidence" value="ECO:0007669"/>
    <property type="project" value="UniProtKB-SubCell"/>
</dbReference>
<dbReference type="SUPFAM" id="SSF103473">
    <property type="entry name" value="MFS general substrate transporter"/>
    <property type="match status" value="1"/>
</dbReference>
<evidence type="ECO:0000256" key="1">
    <source>
        <dbReference type="ARBA" id="ARBA00004141"/>
    </source>
</evidence>
<evidence type="ECO:0000256" key="5">
    <source>
        <dbReference type="ARBA" id="ARBA00023136"/>
    </source>
</evidence>
<dbReference type="PhylomeDB" id="Q17M95"/>
<feature type="transmembrane region" description="Helical" evidence="6">
    <location>
        <begin position="165"/>
        <end position="187"/>
    </location>
</feature>